<reference evidence="9 10" key="1">
    <citation type="submission" date="2017-11" db="EMBL/GenBank/DDBJ databases">
        <authorList>
            <person name="Kracher B."/>
        </authorList>
    </citation>
    <scope>NUCLEOTIDE SEQUENCE [LARGE SCALE GENOMIC DNA]</scope>
    <source>
        <strain evidence="9 10">RACE1</strain>
    </source>
</reference>
<feature type="compositionally biased region" description="Polar residues" evidence="7">
    <location>
        <begin position="222"/>
        <end position="233"/>
    </location>
</feature>
<keyword evidence="1" id="KW-0479">Metal-binding</keyword>
<evidence type="ECO:0000256" key="4">
    <source>
        <dbReference type="ARBA" id="ARBA00022833"/>
    </source>
</evidence>
<dbReference type="EMBL" id="UNSH01000001">
    <property type="protein sequence ID" value="SZE99377.1"/>
    <property type="molecule type" value="Genomic_DNA"/>
</dbReference>
<feature type="region of interest" description="Disordered" evidence="7">
    <location>
        <begin position="42"/>
        <end position="81"/>
    </location>
</feature>
<evidence type="ECO:0000313" key="9">
    <source>
        <dbReference type="EMBL" id="SZE99377.1"/>
    </source>
</evidence>
<accession>A0A383UJG5</accession>
<keyword evidence="4" id="KW-0862">Zinc</keyword>
<evidence type="ECO:0000256" key="3">
    <source>
        <dbReference type="ARBA" id="ARBA00022771"/>
    </source>
</evidence>
<feature type="compositionally biased region" description="Polar residues" evidence="7">
    <location>
        <begin position="256"/>
        <end position="271"/>
    </location>
</feature>
<evidence type="ECO:0000259" key="8">
    <source>
        <dbReference type="PROSITE" id="PS50157"/>
    </source>
</evidence>
<dbReference type="PROSITE" id="PS50157">
    <property type="entry name" value="ZINC_FINGER_C2H2_2"/>
    <property type="match status" value="2"/>
</dbReference>
<name>A0A383UJG5_BLUHO</name>
<organism evidence="9 10">
    <name type="scientific">Blumeria hordei</name>
    <name type="common">Barley powdery mildew</name>
    <name type="synonym">Blumeria graminis f. sp. hordei</name>
    <dbReference type="NCBI Taxonomy" id="2867405"/>
    <lineage>
        <taxon>Eukaryota</taxon>
        <taxon>Fungi</taxon>
        <taxon>Dikarya</taxon>
        <taxon>Ascomycota</taxon>
        <taxon>Pezizomycotina</taxon>
        <taxon>Leotiomycetes</taxon>
        <taxon>Erysiphales</taxon>
        <taxon>Erysiphaceae</taxon>
        <taxon>Blumeria</taxon>
    </lineage>
</organism>
<protein>
    <recommendedName>
        <fullName evidence="5">C2H2 type master regulator of conidiophore development brlA</fullName>
    </recommendedName>
</protein>
<dbReference type="InterPro" id="IPR036236">
    <property type="entry name" value="Znf_C2H2_sf"/>
</dbReference>
<dbReference type="VEuPathDB" id="FungiDB:BLGHR1_10128"/>
<dbReference type="GO" id="GO:0008270">
    <property type="term" value="F:zinc ion binding"/>
    <property type="evidence" value="ECO:0007669"/>
    <property type="project" value="UniProtKB-KW"/>
</dbReference>
<dbReference type="PROSITE" id="PS00028">
    <property type="entry name" value="ZINC_FINGER_C2H2_1"/>
    <property type="match status" value="1"/>
</dbReference>
<evidence type="ECO:0000313" key="10">
    <source>
        <dbReference type="Proteomes" id="UP000275772"/>
    </source>
</evidence>
<dbReference type="GO" id="GO:0005667">
    <property type="term" value="C:transcription regulator complex"/>
    <property type="evidence" value="ECO:0007669"/>
    <property type="project" value="TreeGrafter"/>
</dbReference>
<dbReference type="PANTHER" id="PTHR14003">
    <property type="entry name" value="TRANSCRIPTIONAL REPRESSOR PROTEIN YY"/>
    <property type="match status" value="1"/>
</dbReference>
<dbReference type="SMART" id="SM00355">
    <property type="entry name" value="ZnF_C2H2"/>
    <property type="match status" value="2"/>
</dbReference>
<evidence type="ECO:0000256" key="7">
    <source>
        <dbReference type="SAM" id="MobiDB-lite"/>
    </source>
</evidence>
<evidence type="ECO:0000256" key="5">
    <source>
        <dbReference type="ARBA" id="ARBA00044085"/>
    </source>
</evidence>
<dbReference type="Proteomes" id="UP000275772">
    <property type="component" value="Unassembled WGS sequence"/>
</dbReference>
<evidence type="ECO:0000256" key="6">
    <source>
        <dbReference type="PROSITE-ProRule" id="PRU00042"/>
    </source>
</evidence>
<dbReference type="Pfam" id="PF00096">
    <property type="entry name" value="zf-C2H2"/>
    <property type="match status" value="1"/>
</dbReference>
<keyword evidence="3 6" id="KW-0863">Zinc-finger</keyword>
<dbReference type="GO" id="GO:0000785">
    <property type="term" value="C:chromatin"/>
    <property type="evidence" value="ECO:0007669"/>
    <property type="project" value="TreeGrafter"/>
</dbReference>
<gene>
    <name evidence="9" type="ORF">BLGHR1_10128</name>
</gene>
<feature type="compositionally biased region" description="Basic and acidic residues" evidence="7">
    <location>
        <begin position="208"/>
        <end position="220"/>
    </location>
</feature>
<feature type="compositionally biased region" description="Polar residues" evidence="7">
    <location>
        <begin position="63"/>
        <end position="76"/>
    </location>
</feature>
<dbReference type="GO" id="GO:0000981">
    <property type="term" value="F:DNA-binding transcription factor activity, RNA polymerase II-specific"/>
    <property type="evidence" value="ECO:0007669"/>
    <property type="project" value="TreeGrafter"/>
</dbReference>
<dbReference type="InterPro" id="IPR013087">
    <property type="entry name" value="Znf_C2H2_type"/>
</dbReference>
<dbReference type="SUPFAM" id="SSF57667">
    <property type="entry name" value="beta-beta-alpha zinc fingers"/>
    <property type="match status" value="1"/>
</dbReference>
<feature type="domain" description="C2H2-type" evidence="8">
    <location>
        <begin position="190"/>
        <end position="219"/>
    </location>
</feature>
<dbReference type="PANTHER" id="PTHR14003:SF19">
    <property type="entry name" value="YY2 TRANSCRIPTION FACTOR"/>
    <property type="match status" value="1"/>
</dbReference>
<dbReference type="FunFam" id="3.30.160.60:FF:001075">
    <property type="entry name" value="Zinc finger, C2H2-type/integrase, DNA-binding protein"/>
    <property type="match status" value="1"/>
</dbReference>
<dbReference type="Gene3D" id="3.30.160.60">
    <property type="entry name" value="Classic Zinc Finger"/>
    <property type="match status" value="2"/>
</dbReference>
<evidence type="ECO:0000256" key="2">
    <source>
        <dbReference type="ARBA" id="ARBA00022737"/>
    </source>
</evidence>
<keyword evidence="2" id="KW-0677">Repeat</keyword>
<dbReference type="AlphaFoldDB" id="A0A383UJG5"/>
<dbReference type="GO" id="GO:0000978">
    <property type="term" value="F:RNA polymerase II cis-regulatory region sequence-specific DNA binding"/>
    <property type="evidence" value="ECO:0007669"/>
    <property type="project" value="TreeGrafter"/>
</dbReference>
<feature type="region of interest" description="Disordered" evidence="7">
    <location>
        <begin position="208"/>
        <end position="277"/>
    </location>
</feature>
<evidence type="ECO:0000256" key="1">
    <source>
        <dbReference type="ARBA" id="ARBA00022723"/>
    </source>
</evidence>
<sequence>MHVRDASGRCVSLLNDEPAPLNAPSSTSSYIYHHPMDIVRSSSIRSNTSSPPTPGLTRAHSVESVSFTPHSPATPSSHDHINYHYSASRSGLPDQAFLDYREKSIRYEPFPSHPTYPDISSRSSYDPARPSYAEPQVFEEDQYRCDPLAPERGPKRYPCRYRDSHHCQKTFTTSGHASRHSKIHTAEKGVSCTWEGCNKKFTRSDNMKQHLETHSKERSRPTKLSTSAFTSKLTLPAGVRKSTSALPTSRALAADSRTTSKTPSNLPTSQTSSASSDLAPLLDPAMFKSFHSLAKSNVQHRHPALSNNGLETLALVAGARP</sequence>
<proteinExistence type="predicted"/>
<feature type="region of interest" description="Disordered" evidence="7">
    <location>
        <begin position="109"/>
        <end position="130"/>
    </location>
</feature>
<feature type="domain" description="C2H2-type" evidence="8">
    <location>
        <begin position="157"/>
        <end position="189"/>
    </location>
</feature>